<organism evidence="2 3">
    <name type="scientific">Gottschalkia purinilytica</name>
    <name type="common">Clostridium purinilyticum</name>
    <dbReference type="NCBI Taxonomy" id="1503"/>
    <lineage>
        <taxon>Bacteria</taxon>
        <taxon>Bacillati</taxon>
        <taxon>Bacillota</taxon>
        <taxon>Tissierellia</taxon>
        <taxon>Tissierellales</taxon>
        <taxon>Gottschalkiaceae</taxon>
        <taxon>Gottschalkia</taxon>
    </lineage>
</organism>
<dbReference type="AlphaFoldDB" id="A0A0L0W802"/>
<reference evidence="3" key="1">
    <citation type="submission" date="2015-07" db="EMBL/GenBank/DDBJ databases">
        <title>Draft genome sequence of the purine-degrading Gottschalkia purinilyticum DSM 1384 (formerly Clostridium purinilyticum).</title>
        <authorList>
            <person name="Poehlein A."/>
            <person name="Schiel-Bengelsdorf B."/>
            <person name="Bengelsdorf F.R."/>
            <person name="Daniel R."/>
            <person name="Duerre P."/>
        </authorList>
    </citation>
    <scope>NUCLEOTIDE SEQUENCE [LARGE SCALE GENOMIC DNA]</scope>
    <source>
        <strain evidence="3">DSM 1384</strain>
    </source>
</reference>
<keyword evidence="1" id="KW-0472">Membrane</keyword>
<proteinExistence type="predicted"/>
<feature type="transmembrane region" description="Helical" evidence="1">
    <location>
        <begin position="12"/>
        <end position="30"/>
    </location>
</feature>
<protein>
    <submittedName>
        <fullName evidence="2">Uncharacterized protein</fullName>
    </submittedName>
</protein>
<evidence type="ECO:0000313" key="3">
    <source>
        <dbReference type="Proteomes" id="UP000037267"/>
    </source>
</evidence>
<evidence type="ECO:0000313" key="2">
    <source>
        <dbReference type="EMBL" id="KNF07567.1"/>
    </source>
</evidence>
<accession>A0A0L0W802</accession>
<comment type="caution">
    <text evidence="2">The sequence shown here is derived from an EMBL/GenBank/DDBJ whole genome shotgun (WGS) entry which is preliminary data.</text>
</comment>
<dbReference type="RefSeq" id="WP_050356152.1">
    <property type="nucleotide sequence ID" value="NZ_LGSS01000015.1"/>
</dbReference>
<keyword evidence="1" id="KW-1133">Transmembrane helix</keyword>
<dbReference type="Proteomes" id="UP000037267">
    <property type="component" value="Unassembled WGS sequence"/>
</dbReference>
<sequence>MLNYKKYIKKRLTIVIIVAIILAVYGIMFYKDEGYQIGAYIHTRDIKVEDVHTLTSLNLDKDSYDERFQRPSKEASMKLKYEFKDYNESKNNVPKGYPIKYTSPVDLIQAYYSILKEASNMEGFHGGCGTVGFGEIPYPFAYNLLSKETKKNISLKEFKESFKGTGHTTLLKLLPLNELDDTSKVQHYIVEIETITGKPIKDNIKKRTPTYFSYYYGIVTTKYDEKEGWKIQSIDYIPEDFLCAPYHRWQWDSKLFVETVYKDLYSIVDEIINIEQDGDYIKIYAKGGNNEYRFDFIRLTNGEDILLHEYMKSNENWEEVDLLKNDHKKFKLSYHNFKLEKQKKNGTKK</sequence>
<name>A0A0L0W802_GOTPU</name>
<dbReference type="EMBL" id="LGSS01000015">
    <property type="protein sequence ID" value="KNF07567.1"/>
    <property type="molecule type" value="Genomic_DNA"/>
</dbReference>
<evidence type="ECO:0000256" key="1">
    <source>
        <dbReference type="SAM" id="Phobius"/>
    </source>
</evidence>
<dbReference type="OrthoDB" id="1747159at2"/>
<keyword evidence="3" id="KW-1185">Reference proteome</keyword>
<keyword evidence="1" id="KW-0812">Transmembrane</keyword>
<gene>
    <name evidence="2" type="ORF">CLPU_15c00610</name>
</gene>